<evidence type="ECO:0000256" key="1">
    <source>
        <dbReference type="SAM" id="MobiDB-lite"/>
    </source>
</evidence>
<dbReference type="OrthoDB" id="2135488at2759"/>
<dbReference type="PANTHER" id="PTHR43569:SF2">
    <property type="entry name" value="AMIDOHYDROLASE-RELATED DOMAIN-CONTAINING PROTEIN"/>
    <property type="match status" value="1"/>
</dbReference>
<evidence type="ECO:0000313" key="2">
    <source>
        <dbReference type="EMBL" id="TFK23179.1"/>
    </source>
</evidence>
<evidence type="ECO:0000313" key="3">
    <source>
        <dbReference type="Proteomes" id="UP000307440"/>
    </source>
</evidence>
<protein>
    <submittedName>
        <fullName evidence="2">Uncharacterized protein</fullName>
    </submittedName>
</protein>
<dbReference type="SUPFAM" id="SSF57997">
    <property type="entry name" value="Tropomyosin"/>
    <property type="match status" value="1"/>
</dbReference>
<keyword evidence="3" id="KW-1185">Reference proteome</keyword>
<feature type="region of interest" description="Disordered" evidence="1">
    <location>
        <begin position="1"/>
        <end position="34"/>
    </location>
</feature>
<name>A0A5C3KRE3_COPMA</name>
<proteinExistence type="predicted"/>
<dbReference type="STRING" id="230819.A0A5C3KRE3"/>
<dbReference type="Gene3D" id="3.20.20.140">
    <property type="entry name" value="Metal-dependent hydrolases"/>
    <property type="match status" value="1"/>
</dbReference>
<dbReference type="Proteomes" id="UP000307440">
    <property type="component" value="Unassembled WGS sequence"/>
</dbReference>
<dbReference type="PANTHER" id="PTHR43569">
    <property type="entry name" value="AMIDOHYDROLASE"/>
    <property type="match status" value="1"/>
</dbReference>
<accession>A0A5C3KRE3</accession>
<gene>
    <name evidence="2" type="ORF">FA15DRAFT_594803</name>
</gene>
<dbReference type="AlphaFoldDB" id="A0A5C3KRE3"/>
<sequence>MLDVERQASHSVLRDAGDQLNQERRRAEEATYRVETAERREKEALGRLVVLERMQHGLETEMIAAEQKSQHLQVQLELSERELKGYQRDISLLQEEFDDVKKSLRQSQEQCRKYRTTLRDWELKMDNREKAMQIAVTKAFDEGDDVGYDVGFKDGHSKGKIEGKAQGIKAGRQQGLLEGKEQGRLEERRNALDAIDKFLAEEDAQGDSGKVRRWAQSVYYAESQELETYIPLPMATTEQHRRKGPKDLPKLPASAFVPPNSATEDSFPLGPDPSTVQPEAVIDANVIVKDGDVNHTKWKKDAGQVLGGRIRGVVLSLPGTDLETINKKLESSSDLDKIVSLIVPFNAEKPDPALESQLSLAKVPTSLSTVYTGASDEVVAGLKWALERGRPVDVDVQVVLTESTLEGFEDTVSKATEGLSQLPPIILSNILPPPHDLDLPIIRLMNHPSYLAFQSQVAALSLLPSVYIKFLPPAWDSPTPQTPYPGSPTETPEGKVQREWKRRIKMYLGPVLEAFGYQRIIFGSSPSTSSAGPSNAGDWYEIARESLAELVAEQEFVDAVFYGNALTVYGPAKKADA</sequence>
<dbReference type="EMBL" id="ML210224">
    <property type="protein sequence ID" value="TFK23179.1"/>
    <property type="molecule type" value="Genomic_DNA"/>
</dbReference>
<dbReference type="InterPro" id="IPR052350">
    <property type="entry name" value="Metallo-dep_Lactonases"/>
</dbReference>
<reference evidence="2 3" key="1">
    <citation type="journal article" date="2019" name="Nat. Ecol. Evol.">
        <title>Megaphylogeny resolves global patterns of mushroom evolution.</title>
        <authorList>
            <person name="Varga T."/>
            <person name="Krizsan K."/>
            <person name="Foldi C."/>
            <person name="Dima B."/>
            <person name="Sanchez-Garcia M."/>
            <person name="Sanchez-Ramirez S."/>
            <person name="Szollosi G.J."/>
            <person name="Szarkandi J.G."/>
            <person name="Papp V."/>
            <person name="Albert L."/>
            <person name="Andreopoulos W."/>
            <person name="Angelini C."/>
            <person name="Antonin V."/>
            <person name="Barry K.W."/>
            <person name="Bougher N.L."/>
            <person name="Buchanan P."/>
            <person name="Buyck B."/>
            <person name="Bense V."/>
            <person name="Catcheside P."/>
            <person name="Chovatia M."/>
            <person name="Cooper J."/>
            <person name="Damon W."/>
            <person name="Desjardin D."/>
            <person name="Finy P."/>
            <person name="Geml J."/>
            <person name="Haridas S."/>
            <person name="Hughes K."/>
            <person name="Justo A."/>
            <person name="Karasinski D."/>
            <person name="Kautmanova I."/>
            <person name="Kiss B."/>
            <person name="Kocsube S."/>
            <person name="Kotiranta H."/>
            <person name="LaButti K.M."/>
            <person name="Lechner B.E."/>
            <person name="Liimatainen K."/>
            <person name="Lipzen A."/>
            <person name="Lukacs Z."/>
            <person name="Mihaltcheva S."/>
            <person name="Morgado L.N."/>
            <person name="Niskanen T."/>
            <person name="Noordeloos M.E."/>
            <person name="Ohm R.A."/>
            <person name="Ortiz-Santana B."/>
            <person name="Ovrebo C."/>
            <person name="Racz N."/>
            <person name="Riley R."/>
            <person name="Savchenko A."/>
            <person name="Shiryaev A."/>
            <person name="Soop K."/>
            <person name="Spirin V."/>
            <person name="Szebenyi C."/>
            <person name="Tomsovsky M."/>
            <person name="Tulloss R.E."/>
            <person name="Uehling J."/>
            <person name="Grigoriev I.V."/>
            <person name="Vagvolgyi C."/>
            <person name="Papp T."/>
            <person name="Martin F.M."/>
            <person name="Miettinen O."/>
            <person name="Hibbett D.S."/>
            <person name="Nagy L.G."/>
        </authorList>
    </citation>
    <scope>NUCLEOTIDE SEQUENCE [LARGE SCALE GENOMIC DNA]</scope>
    <source>
        <strain evidence="2 3">CBS 121175</strain>
    </source>
</reference>
<organism evidence="2 3">
    <name type="scientific">Coprinopsis marcescibilis</name>
    <name type="common">Agaric fungus</name>
    <name type="synonym">Psathyrella marcescibilis</name>
    <dbReference type="NCBI Taxonomy" id="230819"/>
    <lineage>
        <taxon>Eukaryota</taxon>
        <taxon>Fungi</taxon>
        <taxon>Dikarya</taxon>
        <taxon>Basidiomycota</taxon>
        <taxon>Agaricomycotina</taxon>
        <taxon>Agaricomycetes</taxon>
        <taxon>Agaricomycetidae</taxon>
        <taxon>Agaricales</taxon>
        <taxon>Agaricineae</taxon>
        <taxon>Psathyrellaceae</taxon>
        <taxon>Coprinopsis</taxon>
    </lineage>
</organism>